<evidence type="ECO:0000313" key="3">
    <source>
        <dbReference type="Proteomes" id="UP000324222"/>
    </source>
</evidence>
<proteinExistence type="predicted"/>
<evidence type="ECO:0000256" key="1">
    <source>
        <dbReference type="SAM" id="Phobius"/>
    </source>
</evidence>
<dbReference type="Proteomes" id="UP000324222">
    <property type="component" value="Unassembled WGS sequence"/>
</dbReference>
<dbReference type="EMBL" id="VSRR010023317">
    <property type="protein sequence ID" value="MPC65393.1"/>
    <property type="molecule type" value="Genomic_DNA"/>
</dbReference>
<feature type="transmembrane region" description="Helical" evidence="1">
    <location>
        <begin position="12"/>
        <end position="35"/>
    </location>
</feature>
<dbReference type="AlphaFoldDB" id="A0A5B7H5L0"/>
<organism evidence="2 3">
    <name type="scientific">Portunus trituberculatus</name>
    <name type="common">Swimming crab</name>
    <name type="synonym">Neptunus trituberculatus</name>
    <dbReference type="NCBI Taxonomy" id="210409"/>
    <lineage>
        <taxon>Eukaryota</taxon>
        <taxon>Metazoa</taxon>
        <taxon>Ecdysozoa</taxon>
        <taxon>Arthropoda</taxon>
        <taxon>Crustacea</taxon>
        <taxon>Multicrustacea</taxon>
        <taxon>Malacostraca</taxon>
        <taxon>Eumalacostraca</taxon>
        <taxon>Eucarida</taxon>
        <taxon>Decapoda</taxon>
        <taxon>Pleocyemata</taxon>
        <taxon>Brachyura</taxon>
        <taxon>Eubrachyura</taxon>
        <taxon>Portunoidea</taxon>
        <taxon>Portunidae</taxon>
        <taxon>Portuninae</taxon>
        <taxon>Portunus</taxon>
    </lineage>
</organism>
<protein>
    <submittedName>
        <fullName evidence="2">Uncharacterized protein</fullName>
    </submittedName>
</protein>
<reference evidence="2 3" key="1">
    <citation type="submission" date="2019-05" db="EMBL/GenBank/DDBJ databases">
        <title>Another draft genome of Portunus trituberculatus and its Hox gene families provides insights of decapod evolution.</title>
        <authorList>
            <person name="Jeong J.-H."/>
            <person name="Song I."/>
            <person name="Kim S."/>
            <person name="Choi T."/>
            <person name="Kim D."/>
            <person name="Ryu S."/>
            <person name="Kim W."/>
        </authorList>
    </citation>
    <scope>NUCLEOTIDE SEQUENCE [LARGE SCALE GENOMIC DNA]</scope>
    <source>
        <tissue evidence="2">Muscle</tissue>
    </source>
</reference>
<keyword evidence="1" id="KW-0812">Transmembrane</keyword>
<evidence type="ECO:0000313" key="2">
    <source>
        <dbReference type="EMBL" id="MPC65393.1"/>
    </source>
</evidence>
<comment type="caution">
    <text evidence="2">The sequence shown here is derived from an EMBL/GenBank/DDBJ whole genome shotgun (WGS) entry which is preliminary data.</text>
</comment>
<sequence>MKTNHFTIISSFNHFSTIKCFHIHFSCYLVILYSFRNLCGRLK</sequence>
<keyword evidence="1" id="KW-0472">Membrane</keyword>
<keyword evidence="3" id="KW-1185">Reference proteome</keyword>
<keyword evidence="1" id="KW-1133">Transmembrane helix</keyword>
<name>A0A5B7H5L0_PORTR</name>
<accession>A0A5B7H5L0</accession>
<gene>
    <name evidence="2" type="ORF">E2C01_059527</name>
</gene>